<comment type="caution">
    <text evidence="1">The sequence shown here is derived from an EMBL/GenBank/DDBJ whole genome shotgun (WGS) entry which is preliminary data.</text>
</comment>
<proteinExistence type="predicted"/>
<organism evidence="1 2">
    <name type="scientific">Dendrobium chrysotoxum</name>
    <name type="common">Orchid</name>
    <dbReference type="NCBI Taxonomy" id="161865"/>
    <lineage>
        <taxon>Eukaryota</taxon>
        <taxon>Viridiplantae</taxon>
        <taxon>Streptophyta</taxon>
        <taxon>Embryophyta</taxon>
        <taxon>Tracheophyta</taxon>
        <taxon>Spermatophyta</taxon>
        <taxon>Magnoliopsida</taxon>
        <taxon>Liliopsida</taxon>
        <taxon>Asparagales</taxon>
        <taxon>Orchidaceae</taxon>
        <taxon>Epidendroideae</taxon>
        <taxon>Malaxideae</taxon>
        <taxon>Dendrobiinae</taxon>
        <taxon>Dendrobium</taxon>
    </lineage>
</organism>
<sequence length="204" mass="22310">MLLPRRENRKAALEQGREYLWPRNPTAKASLFFDYACSALTFLFFLLDLREHASCSLKFLKEIDGAASGARLSEVSNKLASGEVENLCETELRLGLLGSLLPERKEKVGLTLGLQLPKGFAAGAKRGFYDAIDGNGNWVFSRIGGSEGETEKGGVLFSQRGVVEELGSRPPAPERRWLGKLGGGARAPLSPPLNPPVHIYHVLY</sequence>
<dbReference type="AlphaFoldDB" id="A0AAV7H5T8"/>
<accession>A0AAV7H5T8</accession>
<dbReference type="EMBL" id="JAGFBR010000007">
    <property type="protein sequence ID" value="KAH0464307.1"/>
    <property type="molecule type" value="Genomic_DNA"/>
</dbReference>
<protein>
    <submittedName>
        <fullName evidence="1">Uncharacterized protein</fullName>
    </submittedName>
</protein>
<name>A0AAV7H5T8_DENCH</name>
<keyword evidence="2" id="KW-1185">Reference proteome</keyword>
<reference evidence="1 2" key="1">
    <citation type="journal article" date="2021" name="Hortic Res">
        <title>Chromosome-scale assembly of the Dendrobium chrysotoxum genome enhances the understanding of orchid evolution.</title>
        <authorList>
            <person name="Zhang Y."/>
            <person name="Zhang G.Q."/>
            <person name="Zhang D."/>
            <person name="Liu X.D."/>
            <person name="Xu X.Y."/>
            <person name="Sun W.H."/>
            <person name="Yu X."/>
            <person name="Zhu X."/>
            <person name="Wang Z.W."/>
            <person name="Zhao X."/>
            <person name="Zhong W.Y."/>
            <person name="Chen H."/>
            <person name="Yin W.L."/>
            <person name="Huang T."/>
            <person name="Niu S.C."/>
            <person name="Liu Z.J."/>
        </authorList>
    </citation>
    <scope>NUCLEOTIDE SEQUENCE [LARGE SCALE GENOMIC DNA]</scope>
    <source>
        <strain evidence="1">Lindl</strain>
    </source>
</reference>
<gene>
    <name evidence="1" type="ORF">IEQ34_007093</name>
</gene>
<evidence type="ECO:0000313" key="1">
    <source>
        <dbReference type="EMBL" id="KAH0464307.1"/>
    </source>
</evidence>
<dbReference type="Proteomes" id="UP000775213">
    <property type="component" value="Unassembled WGS sequence"/>
</dbReference>
<evidence type="ECO:0000313" key="2">
    <source>
        <dbReference type="Proteomes" id="UP000775213"/>
    </source>
</evidence>